<dbReference type="EMBL" id="JAWDGP010007779">
    <property type="protein sequence ID" value="KAK3704925.1"/>
    <property type="molecule type" value="Genomic_DNA"/>
</dbReference>
<accession>A0AAE0XRU3</accession>
<sequence>MRKIYGMGLCAVNKTTKYGTWNLVIWMKEVSETLDLTTSIQGSRETEIRGLDPGVRMKDLRLKYVVWNPEFRNKVTMKHGTWNPVFRIK</sequence>
<organism evidence="1 2">
    <name type="scientific">Elysia crispata</name>
    <name type="common">lettuce slug</name>
    <dbReference type="NCBI Taxonomy" id="231223"/>
    <lineage>
        <taxon>Eukaryota</taxon>
        <taxon>Metazoa</taxon>
        <taxon>Spiralia</taxon>
        <taxon>Lophotrochozoa</taxon>
        <taxon>Mollusca</taxon>
        <taxon>Gastropoda</taxon>
        <taxon>Heterobranchia</taxon>
        <taxon>Euthyneura</taxon>
        <taxon>Panpulmonata</taxon>
        <taxon>Sacoglossa</taxon>
        <taxon>Placobranchoidea</taxon>
        <taxon>Plakobranchidae</taxon>
        <taxon>Elysia</taxon>
    </lineage>
</organism>
<evidence type="ECO:0000313" key="1">
    <source>
        <dbReference type="EMBL" id="KAK3704925.1"/>
    </source>
</evidence>
<evidence type="ECO:0000313" key="2">
    <source>
        <dbReference type="Proteomes" id="UP001283361"/>
    </source>
</evidence>
<dbReference type="Proteomes" id="UP001283361">
    <property type="component" value="Unassembled WGS sequence"/>
</dbReference>
<dbReference type="AlphaFoldDB" id="A0AAE0XRU3"/>
<gene>
    <name evidence="1" type="ORF">RRG08_017719</name>
</gene>
<protein>
    <submittedName>
        <fullName evidence="1">Uncharacterized protein</fullName>
    </submittedName>
</protein>
<comment type="caution">
    <text evidence="1">The sequence shown here is derived from an EMBL/GenBank/DDBJ whole genome shotgun (WGS) entry which is preliminary data.</text>
</comment>
<keyword evidence="2" id="KW-1185">Reference proteome</keyword>
<name>A0AAE0XRU3_9GAST</name>
<reference evidence="1" key="1">
    <citation type="journal article" date="2023" name="G3 (Bethesda)">
        <title>A reference genome for the long-term kleptoplast-retaining sea slug Elysia crispata morphotype clarki.</title>
        <authorList>
            <person name="Eastman K.E."/>
            <person name="Pendleton A.L."/>
            <person name="Shaikh M.A."/>
            <person name="Suttiyut T."/>
            <person name="Ogas R."/>
            <person name="Tomko P."/>
            <person name="Gavelis G."/>
            <person name="Widhalm J.R."/>
            <person name="Wisecaver J.H."/>
        </authorList>
    </citation>
    <scope>NUCLEOTIDE SEQUENCE</scope>
    <source>
        <strain evidence="1">ECLA1</strain>
    </source>
</reference>
<proteinExistence type="predicted"/>